<feature type="region of interest" description="Disordered" evidence="2">
    <location>
        <begin position="357"/>
        <end position="381"/>
    </location>
</feature>
<dbReference type="AlphaFoldDB" id="A0AAW0HT06"/>
<feature type="non-terminal residue" evidence="4">
    <location>
        <position position="1"/>
    </location>
</feature>
<protein>
    <recommendedName>
        <fullName evidence="3">UBA-like domain-containing protein</fullName>
    </recommendedName>
</protein>
<evidence type="ECO:0000256" key="1">
    <source>
        <dbReference type="ARBA" id="ARBA00006090"/>
    </source>
</evidence>
<feature type="compositionally biased region" description="Polar residues" evidence="2">
    <location>
        <begin position="27"/>
        <end position="36"/>
    </location>
</feature>
<dbReference type="InterPro" id="IPR039310">
    <property type="entry name" value="UBALD1/2"/>
</dbReference>
<dbReference type="InterPro" id="IPR009060">
    <property type="entry name" value="UBA-like_sf"/>
</dbReference>
<accession>A0AAW0HT06</accession>
<comment type="similarity">
    <text evidence="1">Belongs to the UBALD family.</text>
</comment>
<evidence type="ECO:0000259" key="3">
    <source>
        <dbReference type="Pfam" id="PF22566"/>
    </source>
</evidence>
<feature type="region of interest" description="Disordered" evidence="2">
    <location>
        <begin position="116"/>
        <end position="142"/>
    </location>
</feature>
<evidence type="ECO:0000256" key="2">
    <source>
        <dbReference type="SAM" id="MobiDB-lite"/>
    </source>
</evidence>
<gene>
    <name evidence="4" type="ORF">U0070_027120</name>
</gene>
<feature type="region of interest" description="Disordered" evidence="2">
    <location>
        <begin position="272"/>
        <end position="291"/>
    </location>
</feature>
<sequence length="381" mass="39867">AFELRSNRPAVGQSASQAPPSDVALSQPPTRRSQNTEAGQCQGAPAAPAPPMGAAGPEEQQSSWARRRIRIERPCGSRRPAGQRAGQSAAAARGPRTLGPAAPPRAVVCGVGAAARAGPQHSPGGGGGAASASPGRPPSAMSVNTDELRHQVMINQFVLAAGCAADQAQQLLQAAHWQFETALSTFFQESNIPNSHHHPQMVSAPRVRGRGRPVRQVAVRAPVTAMLPGSGAPRMPALARPTLGPASSLLDRGLRPGARRCALGLEARVEGREEKRPRMCTPSNTPATPPNFPDALAMFSKLRASESLQNSNSPMTAVACSPPANFSPFWAASPPNHQTPWIPPSSPNSFHHLHCPQPTWPPGASQGPTQQKAMAAMDGQR</sequence>
<feature type="compositionally biased region" description="Low complexity" evidence="2">
    <location>
        <begin position="130"/>
        <end position="142"/>
    </location>
</feature>
<dbReference type="InterPro" id="IPR054109">
    <property type="entry name" value="UBA_8"/>
</dbReference>
<dbReference type="CDD" id="cd14343">
    <property type="entry name" value="UBA_F100B_like"/>
    <property type="match status" value="1"/>
</dbReference>
<dbReference type="Proteomes" id="UP001488838">
    <property type="component" value="Unassembled WGS sequence"/>
</dbReference>
<comment type="caution">
    <text evidence="4">The sequence shown here is derived from an EMBL/GenBank/DDBJ whole genome shotgun (WGS) entry which is preliminary data.</text>
</comment>
<feature type="compositionally biased region" description="Low complexity" evidence="2">
    <location>
        <begin position="78"/>
        <end position="103"/>
    </location>
</feature>
<dbReference type="PANTHER" id="PTHR31993">
    <property type="entry name" value="UBA-LIKE DOMAIN-CONTAINING PROTEIN 2"/>
    <property type="match status" value="1"/>
</dbReference>
<dbReference type="SUPFAM" id="SSF46934">
    <property type="entry name" value="UBA-like"/>
    <property type="match status" value="1"/>
</dbReference>
<reference evidence="4 5" key="1">
    <citation type="journal article" date="2023" name="bioRxiv">
        <title>Conserved and derived expression patterns and positive selection on dental genes reveal complex evolutionary context of ever-growing rodent molars.</title>
        <authorList>
            <person name="Calamari Z.T."/>
            <person name="Song A."/>
            <person name="Cohen E."/>
            <person name="Akter M."/>
            <person name="Roy R.D."/>
            <person name="Hallikas O."/>
            <person name="Christensen M.M."/>
            <person name="Li P."/>
            <person name="Marangoni P."/>
            <person name="Jernvall J."/>
            <person name="Klein O.D."/>
        </authorList>
    </citation>
    <scope>NUCLEOTIDE SEQUENCE [LARGE SCALE GENOMIC DNA]</scope>
    <source>
        <strain evidence="4">V071</strain>
    </source>
</reference>
<keyword evidence="5" id="KW-1185">Reference proteome</keyword>
<feature type="domain" description="UBA-like" evidence="3">
    <location>
        <begin position="149"/>
        <end position="193"/>
    </location>
</feature>
<feature type="region of interest" description="Disordered" evidence="2">
    <location>
        <begin position="1"/>
        <end position="103"/>
    </location>
</feature>
<dbReference type="EMBL" id="JBBHLL010000344">
    <property type="protein sequence ID" value="KAK7805281.1"/>
    <property type="molecule type" value="Genomic_DNA"/>
</dbReference>
<evidence type="ECO:0000313" key="4">
    <source>
        <dbReference type="EMBL" id="KAK7805281.1"/>
    </source>
</evidence>
<evidence type="ECO:0000313" key="5">
    <source>
        <dbReference type="Proteomes" id="UP001488838"/>
    </source>
</evidence>
<feature type="compositionally biased region" description="Low complexity" evidence="2">
    <location>
        <begin position="37"/>
        <end position="60"/>
    </location>
</feature>
<proteinExistence type="inferred from homology"/>
<organism evidence="4 5">
    <name type="scientific">Myodes glareolus</name>
    <name type="common">Bank vole</name>
    <name type="synonym">Clethrionomys glareolus</name>
    <dbReference type="NCBI Taxonomy" id="447135"/>
    <lineage>
        <taxon>Eukaryota</taxon>
        <taxon>Metazoa</taxon>
        <taxon>Chordata</taxon>
        <taxon>Craniata</taxon>
        <taxon>Vertebrata</taxon>
        <taxon>Euteleostomi</taxon>
        <taxon>Mammalia</taxon>
        <taxon>Eutheria</taxon>
        <taxon>Euarchontoglires</taxon>
        <taxon>Glires</taxon>
        <taxon>Rodentia</taxon>
        <taxon>Myomorpha</taxon>
        <taxon>Muroidea</taxon>
        <taxon>Cricetidae</taxon>
        <taxon>Arvicolinae</taxon>
        <taxon>Myodes</taxon>
    </lineage>
</organism>
<dbReference type="PANTHER" id="PTHR31993:SF6">
    <property type="entry name" value="UBA-LIKE DOMAIN-CONTAINING PROTEIN 2"/>
    <property type="match status" value="1"/>
</dbReference>
<dbReference type="Gene3D" id="1.10.8.10">
    <property type="entry name" value="DNA helicase RuvA subunit, C-terminal domain"/>
    <property type="match status" value="1"/>
</dbReference>
<name>A0AAW0HT06_MYOGA</name>
<dbReference type="Pfam" id="PF22566">
    <property type="entry name" value="UBA_8"/>
    <property type="match status" value="1"/>
</dbReference>